<gene>
    <name evidence="1" type="ORF">FPZ49_33395</name>
</gene>
<name>A0A559JK81_9BACL</name>
<organism evidence="1 2">
    <name type="scientific">Paenibacillus cremeus</name>
    <dbReference type="NCBI Taxonomy" id="2163881"/>
    <lineage>
        <taxon>Bacteria</taxon>
        <taxon>Bacillati</taxon>
        <taxon>Bacillota</taxon>
        <taxon>Bacilli</taxon>
        <taxon>Bacillales</taxon>
        <taxon>Paenibacillaceae</taxon>
        <taxon>Paenibacillus</taxon>
    </lineage>
</organism>
<dbReference type="Proteomes" id="UP000317036">
    <property type="component" value="Unassembled WGS sequence"/>
</dbReference>
<dbReference type="EMBL" id="VNJI01000077">
    <property type="protein sequence ID" value="TVY00282.1"/>
    <property type="molecule type" value="Genomic_DNA"/>
</dbReference>
<keyword evidence="2" id="KW-1185">Reference proteome</keyword>
<dbReference type="RefSeq" id="WP_144854745.1">
    <property type="nucleotide sequence ID" value="NZ_VNJI01000077.1"/>
</dbReference>
<dbReference type="AlphaFoldDB" id="A0A559JK81"/>
<sequence length="124" mass="14235">MKAVKVKQAECKRVLERGGQLCADVEVVLEGEPKALVALFAESKDNDYDMVMLLQKDADTEIDWYDNDLHAAYVDVSETMFDNSSGETYWEPRESFKEQVLSYGRVKEEIRSKLEAAKREHVQV</sequence>
<dbReference type="OrthoDB" id="2665147at2"/>
<accession>A0A559JK81</accession>
<comment type="caution">
    <text evidence="1">The sequence shown here is derived from an EMBL/GenBank/DDBJ whole genome shotgun (WGS) entry which is preliminary data.</text>
</comment>
<evidence type="ECO:0000313" key="1">
    <source>
        <dbReference type="EMBL" id="TVY00282.1"/>
    </source>
</evidence>
<evidence type="ECO:0000313" key="2">
    <source>
        <dbReference type="Proteomes" id="UP000317036"/>
    </source>
</evidence>
<protein>
    <submittedName>
        <fullName evidence="1">Uncharacterized protein</fullName>
    </submittedName>
</protein>
<proteinExistence type="predicted"/>
<reference evidence="1 2" key="1">
    <citation type="submission" date="2019-07" db="EMBL/GenBank/DDBJ databases">
        <authorList>
            <person name="Kim J."/>
        </authorList>
    </citation>
    <scope>NUCLEOTIDE SEQUENCE [LARGE SCALE GENOMIC DNA]</scope>
    <source>
        <strain evidence="1 2">JC52</strain>
    </source>
</reference>